<organism evidence="7 8">
    <name type="scientific">Exophiala aquamarina CBS 119918</name>
    <dbReference type="NCBI Taxonomy" id="1182545"/>
    <lineage>
        <taxon>Eukaryota</taxon>
        <taxon>Fungi</taxon>
        <taxon>Dikarya</taxon>
        <taxon>Ascomycota</taxon>
        <taxon>Pezizomycotina</taxon>
        <taxon>Eurotiomycetes</taxon>
        <taxon>Chaetothyriomycetidae</taxon>
        <taxon>Chaetothyriales</taxon>
        <taxon>Herpotrichiellaceae</taxon>
        <taxon>Exophiala</taxon>
    </lineage>
</organism>
<dbReference type="AlphaFoldDB" id="A0A072PHQ1"/>
<comment type="similarity">
    <text evidence="1">Belongs to the carnosine N-methyltransferase family.</text>
</comment>
<evidence type="ECO:0000256" key="6">
    <source>
        <dbReference type="SAM" id="MobiDB-lite"/>
    </source>
</evidence>
<keyword evidence="5" id="KW-0949">S-adenosyl-L-methionine</keyword>
<comment type="caution">
    <text evidence="7">The sequence shown here is derived from an EMBL/GenBank/DDBJ whole genome shotgun (WGS) entry which is preliminary data.</text>
</comment>
<feature type="compositionally biased region" description="Polar residues" evidence="6">
    <location>
        <begin position="325"/>
        <end position="334"/>
    </location>
</feature>
<dbReference type="InterPro" id="IPR029063">
    <property type="entry name" value="SAM-dependent_MTases_sf"/>
</dbReference>
<dbReference type="EC" id="2.1.1.22" evidence="2"/>
<keyword evidence="8" id="KW-1185">Reference proteome</keyword>
<dbReference type="Pfam" id="PF07942">
    <property type="entry name" value="CARME"/>
    <property type="match status" value="1"/>
</dbReference>
<evidence type="ECO:0000313" key="7">
    <source>
        <dbReference type="EMBL" id="KEF58813.1"/>
    </source>
</evidence>
<evidence type="ECO:0000256" key="5">
    <source>
        <dbReference type="ARBA" id="ARBA00022691"/>
    </source>
</evidence>
<protein>
    <recommendedName>
        <fullName evidence="2">carnosine N-methyltransferase</fullName>
        <ecNumber evidence="2">2.1.1.22</ecNumber>
    </recommendedName>
</protein>
<dbReference type="PANTHER" id="PTHR12303:SF6">
    <property type="entry name" value="CARNOSINE N-METHYLTRANSFERASE"/>
    <property type="match status" value="1"/>
</dbReference>
<evidence type="ECO:0000256" key="4">
    <source>
        <dbReference type="ARBA" id="ARBA00022679"/>
    </source>
</evidence>
<proteinExistence type="inferred from homology"/>
<dbReference type="GO" id="GO:0032259">
    <property type="term" value="P:methylation"/>
    <property type="evidence" value="ECO:0007669"/>
    <property type="project" value="UniProtKB-KW"/>
</dbReference>
<accession>A0A072PHQ1</accession>
<name>A0A072PHQ1_9EURO</name>
<evidence type="ECO:0000313" key="8">
    <source>
        <dbReference type="Proteomes" id="UP000027920"/>
    </source>
</evidence>
<evidence type="ECO:0000256" key="2">
    <source>
        <dbReference type="ARBA" id="ARBA00012003"/>
    </source>
</evidence>
<feature type="region of interest" description="Disordered" evidence="6">
    <location>
        <begin position="316"/>
        <end position="348"/>
    </location>
</feature>
<dbReference type="GeneID" id="25278590"/>
<evidence type="ECO:0000256" key="3">
    <source>
        <dbReference type="ARBA" id="ARBA00022603"/>
    </source>
</evidence>
<dbReference type="Gene3D" id="3.40.50.150">
    <property type="entry name" value="Vaccinia Virus protein VP39"/>
    <property type="match status" value="1"/>
</dbReference>
<dbReference type="GO" id="GO:0030735">
    <property type="term" value="F:carnosine N-methyltransferase activity"/>
    <property type="evidence" value="ECO:0007669"/>
    <property type="project" value="UniProtKB-EC"/>
</dbReference>
<dbReference type="RefSeq" id="XP_013261403.1">
    <property type="nucleotide sequence ID" value="XM_013405949.1"/>
</dbReference>
<dbReference type="SMART" id="SM01296">
    <property type="entry name" value="N2227"/>
    <property type="match status" value="1"/>
</dbReference>
<dbReference type="HOGENOM" id="CLU_030612_1_2_1"/>
<dbReference type="SUPFAM" id="SSF53335">
    <property type="entry name" value="S-adenosyl-L-methionine-dependent methyltransferases"/>
    <property type="match status" value="1"/>
</dbReference>
<dbReference type="OrthoDB" id="978at2759"/>
<keyword evidence="4" id="KW-0808">Transferase</keyword>
<dbReference type="InterPro" id="IPR012901">
    <property type="entry name" value="CARME"/>
</dbReference>
<dbReference type="Proteomes" id="UP000027920">
    <property type="component" value="Unassembled WGS sequence"/>
</dbReference>
<dbReference type="VEuPathDB" id="FungiDB:A1O9_03656"/>
<keyword evidence="3" id="KW-0489">Methyltransferase</keyword>
<dbReference type="STRING" id="1182545.A0A072PHQ1"/>
<gene>
    <name evidence="7" type="ORF">A1O9_03656</name>
</gene>
<sequence length="408" mass="45837">MFGLTVLTWRSQYRKNTHYRTTHCRRQNLYAMPESQWRMLAEPPISLLDTLTAIDDAIDKNADLAEDILQEGLSSFGLDERPAIDSTLNWRGSARSNDLAKAHSTIRQFYRDWSREGYKAEVEPLVDTIMADLSALLPVPPRNSACPTPSLLLPGAGLGRLLFELCYRGYHATGNEISYHQLLASHFILNSTGHTDQYTIYPFATTFTNVTSRADQLKSVTIPDIHPGRALESRADSDGVVGEMNMTAGDFVLAYSDPNVKDSFHGIVTVFFIDTAPNFIRYLETIRNCLKQGGIWINIGPLLWHFDGREQPIGIATESHAGQDVPSSKPQPATSREMEEDKGIGEPGSFELTDEEVLQLIPRFGFRILKHEIIARAPRTDEAFGYMQDPSSLLQSRYRCSHWVATKL</sequence>
<dbReference type="EMBL" id="AMGV01000003">
    <property type="protein sequence ID" value="KEF58813.1"/>
    <property type="molecule type" value="Genomic_DNA"/>
</dbReference>
<dbReference type="PANTHER" id="PTHR12303">
    <property type="entry name" value="CARNOSINE N-METHYLTRANSFERASE"/>
    <property type="match status" value="1"/>
</dbReference>
<evidence type="ECO:0000256" key="1">
    <source>
        <dbReference type="ARBA" id="ARBA00010086"/>
    </source>
</evidence>
<reference evidence="7 8" key="1">
    <citation type="submission" date="2013-03" db="EMBL/GenBank/DDBJ databases">
        <title>The Genome Sequence of Exophiala aquamarina CBS 119918.</title>
        <authorList>
            <consortium name="The Broad Institute Genomics Platform"/>
            <person name="Cuomo C."/>
            <person name="de Hoog S."/>
            <person name="Gorbushina A."/>
            <person name="Walker B."/>
            <person name="Young S.K."/>
            <person name="Zeng Q."/>
            <person name="Gargeya S."/>
            <person name="Fitzgerald M."/>
            <person name="Haas B."/>
            <person name="Abouelleil A."/>
            <person name="Allen A.W."/>
            <person name="Alvarado L."/>
            <person name="Arachchi H.M."/>
            <person name="Berlin A.M."/>
            <person name="Chapman S.B."/>
            <person name="Gainer-Dewar J."/>
            <person name="Goldberg J."/>
            <person name="Griggs A."/>
            <person name="Gujja S."/>
            <person name="Hansen M."/>
            <person name="Howarth C."/>
            <person name="Imamovic A."/>
            <person name="Ireland A."/>
            <person name="Larimer J."/>
            <person name="McCowan C."/>
            <person name="Murphy C."/>
            <person name="Pearson M."/>
            <person name="Poon T.W."/>
            <person name="Priest M."/>
            <person name="Roberts A."/>
            <person name="Saif S."/>
            <person name="Shea T."/>
            <person name="Sisk P."/>
            <person name="Sykes S."/>
            <person name="Wortman J."/>
            <person name="Nusbaum C."/>
            <person name="Birren B."/>
        </authorList>
    </citation>
    <scope>NUCLEOTIDE SEQUENCE [LARGE SCALE GENOMIC DNA]</scope>
    <source>
        <strain evidence="7 8">CBS 119918</strain>
    </source>
</reference>